<sequence>MGRTRGHDRKEALACCMASTDWTPVYEAVSVDSKAETFNSIIQTALDVCMPMKRKKSTTQDKPWMTEQVKATIRKRQKMFNRWGKTEKLKRKRNKVQRLIKAAKKNYYINEIQDLKKKNQKEWWDFINKGLGHKKTSGGKIHFDGVEDDKVADVLNKFFAEAWTSTTPLTIFPLPLPTGEDDLCNIGQMKQALTRLCPRKACGPDGIPAWLLKEHAEDLAPVLTHIVNISYLRGSVPTTWKTSNAFDRVDHAKLLQHLVDIELCPRLLAWIHSYTTGRRQRVMANGTYSSWSEVTSGVPQGGVVSLYLFLLHMSTRKTVFDNTLDTGYADDVGLSQAIPLTNIHSDRSMEMEAKQLDEWAASSNMLLNGKKSVEMRICFSRNPPQLAPLFLGGQEVPIVTTTKYLGFHLDSDLSGNT</sequence>
<proteinExistence type="predicted"/>
<accession>A0A9Q1GBN5</accession>
<protein>
    <recommendedName>
        <fullName evidence="1">Reverse transcriptase domain-containing protein</fullName>
    </recommendedName>
</protein>
<gene>
    <name evidence="2" type="ORF">SKAU_G00019930</name>
</gene>
<evidence type="ECO:0000313" key="2">
    <source>
        <dbReference type="EMBL" id="KAJ8381215.1"/>
    </source>
</evidence>
<dbReference type="PANTHER" id="PTHR47510">
    <property type="entry name" value="REVERSE TRANSCRIPTASE DOMAIN-CONTAINING PROTEIN"/>
    <property type="match status" value="1"/>
</dbReference>
<dbReference type="InterPro" id="IPR000477">
    <property type="entry name" value="RT_dom"/>
</dbReference>
<organism evidence="2 3">
    <name type="scientific">Synaphobranchus kaupii</name>
    <name type="common">Kaup's arrowtooth eel</name>
    <dbReference type="NCBI Taxonomy" id="118154"/>
    <lineage>
        <taxon>Eukaryota</taxon>
        <taxon>Metazoa</taxon>
        <taxon>Chordata</taxon>
        <taxon>Craniata</taxon>
        <taxon>Vertebrata</taxon>
        <taxon>Euteleostomi</taxon>
        <taxon>Actinopterygii</taxon>
        <taxon>Neopterygii</taxon>
        <taxon>Teleostei</taxon>
        <taxon>Anguilliformes</taxon>
        <taxon>Synaphobranchidae</taxon>
        <taxon>Synaphobranchus</taxon>
    </lineage>
</organism>
<dbReference type="AlphaFoldDB" id="A0A9Q1GBN5"/>
<evidence type="ECO:0000259" key="1">
    <source>
        <dbReference type="Pfam" id="PF00078"/>
    </source>
</evidence>
<feature type="domain" description="Reverse transcriptase" evidence="1">
    <location>
        <begin position="243"/>
        <end position="409"/>
    </location>
</feature>
<dbReference type="Pfam" id="PF00078">
    <property type="entry name" value="RVT_1"/>
    <property type="match status" value="1"/>
</dbReference>
<comment type="caution">
    <text evidence="2">The sequence shown here is derived from an EMBL/GenBank/DDBJ whole genome shotgun (WGS) entry which is preliminary data.</text>
</comment>
<dbReference type="Proteomes" id="UP001152622">
    <property type="component" value="Chromosome 1"/>
</dbReference>
<dbReference type="OrthoDB" id="410381at2759"/>
<reference evidence="2" key="1">
    <citation type="journal article" date="2023" name="Science">
        <title>Genome structures resolve the early diversification of teleost fishes.</title>
        <authorList>
            <person name="Parey E."/>
            <person name="Louis A."/>
            <person name="Montfort J."/>
            <person name="Bouchez O."/>
            <person name="Roques C."/>
            <person name="Iampietro C."/>
            <person name="Lluch J."/>
            <person name="Castinel A."/>
            <person name="Donnadieu C."/>
            <person name="Desvignes T."/>
            <person name="Floi Bucao C."/>
            <person name="Jouanno E."/>
            <person name="Wen M."/>
            <person name="Mejri S."/>
            <person name="Dirks R."/>
            <person name="Jansen H."/>
            <person name="Henkel C."/>
            <person name="Chen W.J."/>
            <person name="Zahm M."/>
            <person name="Cabau C."/>
            <person name="Klopp C."/>
            <person name="Thompson A.W."/>
            <person name="Robinson-Rechavi M."/>
            <person name="Braasch I."/>
            <person name="Lecointre G."/>
            <person name="Bobe J."/>
            <person name="Postlethwait J.H."/>
            <person name="Berthelot C."/>
            <person name="Roest Crollius H."/>
            <person name="Guiguen Y."/>
        </authorList>
    </citation>
    <scope>NUCLEOTIDE SEQUENCE</scope>
    <source>
        <strain evidence="2">WJC10195</strain>
    </source>
</reference>
<name>A0A9Q1GBN5_SYNKA</name>
<keyword evidence="3" id="KW-1185">Reference proteome</keyword>
<dbReference type="PANTHER" id="PTHR47510:SF3">
    <property type="entry name" value="ENDO_EXONUCLEASE_PHOSPHATASE DOMAIN-CONTAINING PROTEIN"/>
    <property type="match status" value="1"/>
</dbReference>
<dbReference type="EMBL" id="JAINUF010000001">
    <property type="protein sequence ID" value="KAJ8381215.1"/>
    <property type="molecule type" value="Genomic_DNA"/>
</dbReference>
<evidence type="ECO:0000313" key="3">
    <source>
        <dbReference type="Proteomes" id="UP001152622"/>
    </source>
</evidence>